<evidence type="ECO:0000313" key="1">
    <source>
        <dbReference type="EMBL" id="MCM2387671.1"/>
    </source>
</evidence>
<accession>A0ABT0UK67</accession>
<evidence type="ECO:0008006" key="3">
    <source>
        <dbReference type="Google" id="ProtNLM"/>
    </source>
</evidence>
<gene>
    <name evidence="1" type="ORF">NBG84_04995</name>
</gene>
<proteinExistence type="predicted"/>
<dbReference type="SUPFAM" id="SSF52540">
    <property type="entry name" value="P-loop containing nucleoside triphosphate hydrolases"/>
    <property type="match status" value="1"/>
</dbReference>
<comment type="caution">
    <text evidence="1">The sequence shown here is derived from an EMBL/GenBank/DDBJ whole genome shotgun (WGS) entry which is preliminary data.</text>
</comment>
<dbReference type="RefSeq" id="WP_250918037.1">
    <property type="nucleotide sequence ID" value="NZ_JAMQAW010000005.1"/>
</dbReference>
<protein>
    <recommendedName>
        <fullName evidence="3">Dynamin family protein</fullName>
    </recommendedName>
</protein>
<evidence type="ECO:0000313" key="2">
    <source>
        <dbReference type="Proteomes" id="UP001431429"/>
    </source>
</evidence>
<sequence length="758" mass="83344">MGDNEERLDAVLRRRHELLPVVDEQIDRWRRILQLTTELGDAVAGTQAVDPGGDIAERLGALDLAGMARAARDSLDALATVRGRVNRGTVNIGVSGRARNGKSTLLQSLSGLDDQQIPSGRGQPVTAVRSRIYHSRTERGARLTMHTERSFLDEVIAPYHAELGLGPAPRDLSAFSRHSYPGVADGPDGRDADQPRLGPMLARVREAQQALASYREFLTGGTRTEDLAGIRQWVAYPEADAEPDRRPYLAVRDAQITCAFPIEDVTALGLVDLPGLGELTPGAEAHHLAGLRNDIDFAITVKRPTDTNAMWAEEDARALQLIGSACEVADPRDFALILVNTGECLAENIEALHSDLRNRLNDPAQGRGYWVILADGADRDAVREQILKPVLEHLASVLPRMDEAVIADTVAVCRDRLDRITAELDRVSSAVRALSVPTSTEQTIARAESLRAEVAASLQEWVDELRTRADNEYEDTEFYERVAEVHQAVRDWVLSGFGEGAEEWQQRALNRFRVDRASLPFASAELNRIRVEMARRFAAVDDLLLQRRNEYWAGLVAALGPRFAALIDGRDTGPQEAITALAAVLRDAPDPCPALAETFGFALDVRLDYRTRVLPRLRRALDVLFPEDDDPGSGSTATTLLAVPRTAEGSAELYGRVTQLARQAAYDAQAVLAQEPRTTAQVLFAYGEQFEDAFVRSDSSEAEFRRLVAAFHDLLWPGEGTGPHAAAEGLRRVRRLTTELRGSIADERSRTVGERKGR</sequence>
<name>A0ABT0UK67_9ACTN</name>
<keyword evidence="2" id="KW-1185">Reference proteome</keyword>
<dbReference type="EMBL" id="JAMQAW010000005">
    <property type="protein sequence ID" value="MCM2387671.1"/>
    <property type="molecule type" value="Genomic_DNA"/>
</dbReference>
<organism evidence="1 2">
    <name type="scientific">Streptomyces albipurpureus</name>
    <dbReference type="NCBI Taxonomy" id="2897419"/>
    <lineage>
        <taxon>Bacteria</taxon>
        <taxon>Bacillati</taxon>
        <taxon>Actinomycetota</taxon>
        <taxon>Actinomycetes</taxon>
        <taxon>Kitasatosporales</taxon>
        <taxon>Streptomycetaceae</taxon>
        <taxon>Streptomyces</taxon>
    </lineage>
</organism>
<dbReference type="Proteomes" id="UP001431429">
    <property type="component" value="Unassembled WGS sequence"/>
</dbReference>
<reference evidence="1" key="1">
    <citation type="submission" date="2022-06" db="EMBL/GenBank/DDBJ databases">
        <title>Genome public.</title>
        <authorList>
            <person name="Sun Q."/>
        </authorList>
    </citation>
    <scope>NUCLEOTIDE SEQUENCE</scope>
    <source>
        <strain evidence="1">CWNU-1</strain>
    </source>
</reference>
<dbReference type="InterPro" id="IPR027417">
    <property type="entry name" value="P-loop_NTPase"/>
</dbReference>